<organism evidence="3 4">
    <name type="scientific">Candidatus Azambacteria bacterium GW2011_GWA2_39_10</name>
    <dbReference type="NCBI Taxonomy" id="1618611"/>
    <lineage>
        <taxon>Bacteria</taxon>
        <taxon>Candidatus Azamiibacteriota</taxon>
    </lineage>
</organism>
<dbReference type="EMBL" id="LBVT01000003">
    <property type="protein sequence ID" value="KKQ92896.1"/>
    <property type="molecule type" value="Genomic_DNA"/>
</dbReference>
<comment type="caution">
    <text evidence="3">The sequence shown here is derived from an EMBL/GenBank/DDBJ whole genome shotgun (WGS) entry which is preliminary data.</text>
</comment>
<dbReference type="Proteomes" id="UP000034706">
    <property type="component" value="Unassembled WGS sequence"/>
</dbReference>
<name>A0A0G0PU90_9BACT</name>
<feature type="signal peptide" evidence="2">
    <location>
        <begin position="1"/>
        <end position="24"/>
    </location>
</feature>
<reference evidence="3" key="1">
    <citation type="journal article" date="2015" name="Nature">
        <title>rRNA introns, odd ribosomes, and small enigmatic genomes across a large radiation of phyla.</title>
        <authorList>
            <person name="Brown C.T."/>
            <person name="Hug L.A."/>
            <person name="Thomas B.C."/>
            <person name="Sharon I."/>
            <person name="Castelle C.J."/>
            <person name="Singh A."/>
            <person name="Wilkins M.J."/>
            <person name="Williams K.H."/>
            <person name="Banfield J.F."/>
        </authorList>
    </citation>
    <scope>NUCLEOTIDE SEQUENCE [LARGE SCALE GENOMIC DNA]</scope>
</reference>
<evidence type="ECO:0000313" key="4">
    <source>
        <dbReference type="Proteomes" id="UP000034706"/>
    </source>
</evidence>
<evidence type="ECO:0000256" key="2">
    <source>
        <dbReference type="SAM" id="SignalP"/>
    </source>
</evidence>
<keyword evidence="2" id="KW-0732">Signal</keyword>
<evidence type="ECO:0000256" key="1">
    <source>
        <dbReference type="SAM" id="Coils"/>
    </source>
</evidence>
<dbReference type="AlphaFoldDB" id="A0A0G0PU90"/>
<protein>
    <submittedName>
        <fullName evidence="3">Uncharacterized protein</fullName>
    </submittedName>
</protein>
<evidence type="ECO:0000313" key="3">
    <source>
        <dbReference type="EMBL" id="KKQ92896.1"/>
    </source>
</evidence>
<feature type="coiled-coil region" evidence="1">
    <location>
        <begin position="39"/>
        <end position="132"/>
    </location>
</feature>
<feature type="chain" id="PRO_5002534037" evidence="2">
    <location>
        <begin position="25"/>
        <end position="230"/>
    </location>
</feature>
<gene>
    <name evidence="3" type="ORF">UT16_C0003G0004</name>
</gene>
<proteinExistence type="predicted"/>
<accession>A0A0G0PU90</accession>
<keyword evidence="1" id="KW-0175">Coiled coil</keyword>
<sequence>MDKKFKSIFIVTVLFFMFTFSAMAQTNTFSRKDVKTKRIELKNQLKDEHEAAKKRLETTREEAKKAAETRHAELKDKISKLRDEKKKQIAIRLNEQLAHLNIQWTNHFSNVLNRLSEILGKIELRADKAQAAGKDVSMVKTAIQNAKTAIATARTAVEAQAKKTYIANFSSEANLNAAFKAVKEQLKTDLFGLRDGAMKDAREAVKNALQSLKNIPRVDEEPKATTTPSQ</sequence>